<evidence type="ECO:0000256" key="2">
    <source>
        <dbReference type="SAM" id="Phobius"/>
    </source>
</evidence>
<proteinExistence type="predicted"/>
<evidence type="ECO:0000313" key="3">
    <source>
        <dbReference type="EMBL" id="SOB80266.1"/>
    </source>
</evidence>
<keyword evidence="2" id="KW-0812">Transmembrane</keyword>
<keyword evidence="4" id="KW-1185">Reference proteome</keyword>
<organism evidence="3 4">
    <name type="scientific">Sphingomonas guangdongensis</name>
    <dbReference type="NCBI Taxonomy" id="1141890"/>
    <lineage>
        <taxon>Bacteria</taxon>
        <taxon>Pseudomonadati</taxon>
        <taxon>Pseudomonadota</taxon>
        <taxon>Alphaproteobacteria</taxon>
        <taxon>Sphingomonadales</taxon>
        <taxon>Sphingomonadaceae</taxon>
        <taxon>Sphingomonas</taxon>
    </lineage>
</organism>
<name>A0A285QEJ5_9SPHN</name>
<reference evidence="3 4" key="1">
    <citation type="submission" date="2017-07" db="EMBL/GenBank/DDBJ databases">
        <authorList>
            <person name="Sun Z.S."/>
            <person name="Albrecht U."/>
            <person name="Echele G."/>
            <person name="Lee C.C."/>
        </authorList>
    </citation>
    <scope>NUCLEOTIDE SEQUENCE [LARGE SCALE GENOMIC DNA]</scope>
    <source>
        <strain evidence="3 4">CGMCC 1.12672</strain>
    </source>
</reference>
<gene>
    <name evidence="3" type="ORF">SAMN06297144_0973</name>
</gene>
<feature type="region of interest" description="Disordered" evidence="1">
    <location>
        <begin position="31"/>
        <end position="61"/>
    </location>
</feature>
<dbReference type="EMBL" id="OBMI01000001">
    <property type="protein sequence ID" value="SOB80266.1"/>
    <property type="molecule type" value="Genomic_DNA"/>
</dbReference>
<keyword evidence="2" id="KW-0472">Membrane</keyword>
<feature type="transmembrane region" description="Helical" evidence="2">
    <location>
        <begin position="95"/>
        <end position="122"/>
    </location>
</feature>
<evidence type="ECO:0000256" key="1">
    <source>
        <dbReference type="SAM" id="MobiDB-lite"/>
    </source>
</evidence>
<dbReference type="AlphaFoldDB" id="A0A285QEJ5"/>
<sequence length="148" mass="15982">MPRHGRHDVASSPPPSRYRVVERDRRLVVIDTRTGQPASGEAAPLPAKRALPSLPDRTSFDGRATLVTHPLYDDKGPRELVLDPAASTMLGRAGLVLAVAAIATVIAAVAFPPLLILVVLLLNPQPRRRLRAAITRWLDRYDASSSAG</sequence>
<keyword evidence="2" id="KW-1133">Transmembrane helix</keyword>
<evidence type="ECO:0000313" key="4">
    <source>
        <dbReference type="Proteomes" id="UP000219494"/>
    </source>
</evidence>
<accession>A0A285QEJ5</accession>
<protein>
    <submittedName>
        <fullName evidence="3">Uncharacterized protein</fullName>
    </submittedName>
</protein>
<dbReference type="Proteomes" id="UP000219494">
    <property type="component" value="Unassembled WGS sequence"/>
</dbReference>